<evidence type="ECO:0000313" key="15">
    <source>
        <dbReference type="EMBL" id="VDL27661.1"/>
    </source>
</evidence>
<dbReference type="SUPFAM" id="SSF47095">
    <property type="entry name" value="HMG-box"/>
    <property type="match status" value="1"/>
</dbReference>
<gene>
    <name evidence="15" type="ORF">HDID_LOCUS3127</name>
</gene>
<dbReference type="Proteomes" id="UP000274504">
    <property type="component" value="Unassembled WGS sequence"/>
</dbReference>
<keyword evidence="5" id="KW-0112">Calmodulin-binding</keyword>
<evidence type="ECO:0000313" key="17">
    <source>
        <dbReference type="WBParaSite" id="HDID_0000312901-mRNA-1"/>
    </source>
</evidence>
<keyword evidence="8" id="KW-0010">Activator</keyword>
<evidence type="ECO:0000256" key="8">
    <source>
        <dbReference type="ARBA" id="ARBA00023159"/>
    </source>
</evidence>
<feature type="region of interest" description="Disordered" evidence="13">
    <location>
        <begin position="98"/>
        <end position="143"/>
    </location>
</feature>
<keyword evidence="7 12" id="KW-0238">DNA-binding</keyword>
<dbReference type="GO" id="GO:0030154">
    <property type="term" value="P:cell differentiation"/>
    <property type="evidence" value="ECO:0007669"/>
    <property type="project" value="UniProtKB-KW"/>
</dbReference>
<dbReference type="InterPro" id="IPR009071">
    <property type="entry name" value="HMG_box_dom"/>
</dbReference>
<evidence type="ECO:0000256" key="13">
    <source>
        <dbReference type="SAM" id="MobiDB-lite"/>
    </source>
</evidence>
<comment type="subcellular location">
    <subcellularLocation>
        <location evidence="1">Nucleus speckle</location>
    </subcellularLocation>
</comment>
<dbReference type="PANTHER" id="PTHR10270:SF161">
    <property type="entry name" value="SEX-DETERMINING REGION Y PROTEIN"/>
    <property type="match status" value="1"/>
</dbReference>
<organism evidence="17">
    <name type="scientific">Hymenolepis diminuta</name>
    <name type="common">Rat tapeworm</name>
    <dbReference type="NCBI Taxonomy" id="6216"/>
    <lineage>
        <taxon>Eukaryota</taxon>
        <taxon>Metazoa</taxon>
        <taxon>Spiralia</taxon>
        <taxon>Lophotrochozoa</taxon>
        <taxon>Platyhelminthes</taxon>
        <taxon>Cestoda</taxon>
        <taxon>Eucestoda</taxon>
        <taxon>Cyclophyllidea</taxon>
        <taxon>Hymenolepididae</taxon>
        <taxon>Hymenolepis</taxon>
    </lineage>
</organism>
<dbReference type="STRING" id="6216.A0A0R3SEE2"/>
<reference evidence="17" key="1">
    <citation type="submission" date="2017-02" db="UniProtKB">
        <authorList>
            <consortium name="WormBaseParasite"/>
        </authorList>
    </citation>
    <scope>IDENTIFICATION</scope>
</reference>
<reference evidence="15 16" key="2">
    <citation type="submission" date="2018-11" db="EMBL/GenBank/DDBJ databases">
        <authorList>
            <consortium name="Pathogen Informatics"/>
        </authorList>
    </citation>
    <scope>NUCLEOTIDE SEQUENCE [LARGE SCALE GENOMIC DNA]</scope>
</reference>
<evidence type="ECO:0000256" key="1">
    <source>
        <dbReference type="ARBA" id="ARBA00004324"/>
    </source>
</evidence>
<dbReference type="GO" id="GO:0007548">
    <property type="term" value="P:sex differentiation"/>
    <property type="evidence" value="ECO:0007669"/>
    <property type="project" value="UniProtKB-KW"/>
</dbReference>
<dbReference type="EMBL" id="UYSG01000886">
    <property type="protein sequence ID" value="VDL27661.1"/>
    <property type="molecule type" value="Genomic_DNA"/>
</dbReference>
<evidence type="ECO:0000313" key="16">
    <source>
        <dbReference type="Proteomes" id="UP000274504"/>
    </source>
</evidence>
<keyword evidence="9" id="KW-0804">Transcription</keyword>
<dbReference type="PROSITE" id="PS50118">
    <property type="entry name" value="HMG_BOX_2"/>
    <property type="match status" value="1"/>
</dbReference>
<dbReference type="AlphaFoldDB" id="A0A0R3SEE2"/>
<evidence type="ECO:0000256" key="12">
    <source>
        <dbReference type="PROSITE-ProRule" id="PRU00267"/>
    </source>
</evidence>
<dbReference type="GO" id="GO:0001228">
    <property type="term" value="F:DNA-binding transcription activator activity, RNA polymerase II-specific"/>
    <property type="evidence" value="ECO:0007669"/>
    <property type="project" value="TreeGrafter"/>
</dbReference>
<evidence type="ECO:0000256" key="11">
    <source>
        <dbReference type="ARBA" id="ARBA00045821"/>
    </source>
</evidence>
<evidence type="ECO:0000256" key="10">
    <source>
        <dbReference type="ARBA" id="ARBA00032498"/>
    </source>
</evidence>
<feature type="compositionally biased region" description="Pro residues" evidence="13">
    <location>
        <begin position="110"/>
        <end position="119"/>
    </location>
</feature>
<keyword evidence="6" id="KW-0726">Sexual differentiation</keyword>
<evidence type="ECO:0000256" key="9">
    <source>
        <dbReference type="ARBA" id="ARBA00023163"/>
    </source>
</evidence>
<feature type="DNA-binding region" description="HMG box" evidence="12">
    <location>
        <begin position="25"/>
        <end position="93"/>
    </location>
</feature>
<evidence type="ECO:0000256" key="4">
    <source>
        <dbReference type="ARBA" id="ARBA00022782"/>
    </source>
</evidence>
<comment type="similarity">
    <text evidence="2">Belongs to the SRY family.</text>
</comment>
<evidence type="ECO:0000256" key="7">
    <source>
        <dbReference type="ARBA" id="ARBA00023125"/>
    </source>
</evidence>
<evidence type="ECO:0000256" key="5">
    <source>
        <dbReference type="ARBA" id="ARBA00022860"/>
    </source>
</evidence>
<sequence length="255" mass="28920">MALALTTRSVLQAPMKLHTLVQLAALPPPLHPIIFAQYIRRLTLSSFPDAPNVHISQQVGRLWRNLSNDFREVYATESRRLQDLHSLEFPDYKYQPRRRLRSEEYESPPSQAPTCPPRPVNSHHHYFDQYADNSNPKIPPKNPSYLPSRKFDQPCVSSDFASCFFNLPSLSTHSPNTGSFSYASTTTDHLSWAEDKMVVEPQGPPSLIQVPVTVPSDELLSPSGDNWYQYQRECTFGEPPPLPGIETWTFSGPTI</sequence>
<dbReference type="GO" id="GO:0005516">
    <property type="term" value="F:calmodulin binding"/>
    <property type="evidence" value="ECO:0007669"/>
    <property type="project" value="UniProtKB-KW"/>
</dbReference>
<dbReference type="WBParaSite" id="HDID_0000312901-mRNA-1">
    <property type="protein sequence ID" value="HDID_0000312901-mRNA-1"/>
    <property type="gene ID" value="HDID_0000312901"/>
</dbReference>
<dbReference type="InterPro" id="IPR050140">
    <property type="entry name" value="SRY-related_HMG-box_TF-like"/>
</dbReference>
<name>A0A0R3SEE2_HYMDI</name>
<evidence type="ECO:0000256" key="3">
    <source>
        <dbReference type="ARBA" id="ARBA00019052"/>
    </source>
</evidence>
<protein>
    <recommendedName>
        <fullName evidence="3">Sex-determining region Y protein</fullName>
    </recommendedName>
    <alternativeName>
        <fullName evidence="10">Testis-determining factor</fullName>
    </alternativeName>
</protein>
<comment type="function">
    <text evidence="11">Transcriptional regulator that controls a genetic switch in male development. It is necessary and sufficient for initiating male sex determination by directing the development of supporting cell precursors (pre-Sertoli cells) as Sertoli rather than granulosa cells. Involved in different aspects of gene regulation including promoter activation or repression. Binds to the DNA consensus sequence 5'-[AT]AACAA[AT]-3'. SRY HMG box recognizes DNA by partial intercalation in the minor groove and promotes DNA bending. Also involved in pre-mRNA splicing. In male adult brain involved in the maintenance of motor functions of dopaminergic neurons.</text>
</comment>
<dbReference type="OrthoDB" id="6247875at2759"/>
<evidence type="ECO:0000256" key="2">
    <source>
        <dbReference type="ARBA" id="ARBA00005998"/>
    </source>
</evidence>
<accession>A0A0R3SEE2</accession>
<dbReference type="GO" id="GO:0000978">
    <property type="term" value="F:RNA polymerase II cis-regulatory region sequence-specific DNA binding"/>
    <property type="evidence" value="ECO:0007669"/>
    <property type="project" value="TreeGrafter"/>
</dbReference>
<keyword evidence="12" id="KW-0539">Nucleus</keyword>
<dbReference type="InterPro" id="IPR036910">
    <property type="entry name" value="HMG_box_dom_sf"/>
</dbReference>
<dbReference type="GO" id="GO:0016607">
    <property type="term" value="C:nuclear speck"/>
    <property type="evidence" value="ECO:0007669"/>
    <property type="project" value="UniProtKB-SubCell"/>
</dbReference>
<evidence type="ECO:0000256" key="6">
    <source>
        <dbReference type="ARBA" id="ARBA00022928"/>
    </source>
</evidence>
<evidence type="ECO:0000259" key="14">
    <source>
        <dbReference type="PROSITE" id="PS50118"/>
    </source>
</evidence>
<dbReference type="PANTHER" id="PTHR10270">
    <property type="entry name" value="SOX TRANSCRIPTION FACTOR"/>
    <property type="match status" value="1"/>
</dbReference>
<proteinExistence type="inferred from homology"/>
<feature type="domain" description="HMG box" evidence="14">
    <location>
        <begin position="25"/>
        <end position="93"/>
    </location>
</feature>
<keyword evidence="4" id="KW-0221">Differentiation</keyword>
<dbReference type="Pfam" id="PF00505">
    <property type="entry name" value="HMG_box"/>
    <property type="match status" value="1"/>
</dbReference>
<dbReference type="Gene3D" id="1.10.30.10">
    <property type="entry name" value="High mobility group box domain"/>
    <property type="match status" value="1"/>
</dbReference>